<feature type="domain" description="Fibronectin type-III" evidence="3">
    <location>
        <begin position="37"/>
        <end position="128"/>
    </location>
</feature>
<dbReference type="EMBL" id="CP022098">
    <property type="protein sequence ID" value="ATB34820.1"/>
    <property type="molecule type" value="Genomic_DNA"/>
</dbReference>
<dbReference type="Pfam" id="PF00041">
    <property type="entry name" value="fn3"/>
    <property type="match status" value="4"/>
</dbReference>
<keyword evidence="1" id="KW-0732">Signal</keyword>
<dbReference type="KEGG" id="cfus:CYFUS_000227"/>
<organism evidence="4 5">
    <name type="scientific">Cystobacter fuscus</name>
    <dbReference type="NCBI Taxonomy" id="43"/>
    <lineage>
        <taxon>Bacteria</taxon>
        <taxon>Pseudomonadati</taxon>
        <taxon>Myxococcota</taxon>
        <taxon>Myxococcia</taxon>
        <taxon>Myxococcales</taxon>
        <taxon>Cystobacterineae</taxon>
        <taxon>Archangiaceae</taxon>
        <taxon>Cystobacter</taxon>
    </lineage>
</organism>
<dbReference type="PRINTS" id="PR00014">
    <property type="entry name" value="FNTYPEIII"/>
</dbReference>
<evidence type="ECO:0000256" key="2">
    <source>
        <dbReference type="SAM" id="MobiDB-lite"/>
    </source>
</evidence>
<dbReference type="PROSITE" id="PS51257">
    <property type="entry name" value="PROKAR_LIPOPROTEIN"/>
    <property type="match status" value="1"/>
</dbReference>
<dbReference type="SUPFAM" id="SSF69318">
    <property type="entry name" value="Integrin alpha N-terminal domain"/>
    <property type="match status" value="3"/>
</dbReference>
<name>A0A250IUA2_9BACT</name>
<evidence type="ECO:0000259" key="3">
    <source>
        <dbReference type="PROSITE" id="PS50853"/>
    </source>
</evidence>
<evidence type="ECO:0000313" key="5">
    <source>
        <dbReference type="Proteomes" id="UP000217257"/>
    </source>
</evidence>
<proteinExistence type="predicted"/>
<feature type="compositionally biased region" description="Pro residues" evidence="2">
    <location>
        <begin position="24"/>
        <end position="35"/>
    </location>
</feature>
<dbReference type="InterPro" id="IPR003961">
    <property type="entry name" value="FN3_dom"/>
</dbReference>
<dbReference type="InterPro" id="IPR036116">
    <property type="entry name" value="FN3_sf"/>
</dbReference>
<feature type="domain" description="Fibronectin type-III" evidence="3">
    <location>
        <begin position="129"/>
        <end position="223"/>
    </location>
</feature>
<feature type="domain" description="Fibronectin type-III" evidence="3">
    <location>
        <begin position="311"/>
        <end position="404"/>
    </location>
</feature>
<feature type="region of interest" description="Disordered" evidence="2">
    <location>
        <begin position="516"/>
        <end position="542"/>
    </location>
</feature>
<dbReference type="PANTHER" id="PTHR46580">
    <property type="entry name" value="SENSOR KINASE-RELATED"/>
    <property type="match status" value="1"/>
</dbReference>
<dbReference type="Proteomes" id="UP000217257">
    <property type="component" value="Chromosome"/>
</dbReference>
<dbReference type="InterPro" id="IPR013517">
    <property type="entry name" value="FG-GAP"/>
</dbReference>
<reference evidence="4 5" key="1">
    <citation type="submission" date="2017-06" db="EMBL/GenBank/DDBJ databases">
        <title>Sequencing and comparative analysis of myxobacterial genomes.</title>
        <authorList>
            <person name="Rupp O."/>
            <person name="Goesmann A."/>
            <person name="Sogaard-Andersen L."/>
        </authorList>
    </citation>
    <scope>NUCLEOTIDE SEQUENCE [LARGE SCALE GENOMIC DNA]</scope>
    <source>
        <strain evidence="4 5">DSM 52655</strain>
    </source>
</reference>
<dbReference type="InterPro" id="IPR013783">
    <property type="entry name" value="Ig-like_fold"/>
</dbReference>
<dbReference type="InterPro" id="IPR028994">
    <property type="entry name" value="Integrin_alpha_N"/>
</dbReference>
<gene>
    <name evidence="4" type="ORF">CYFUS_000227</name>
</gene>
<dbReference type="AlphaFoldDB" id="A0A250IUA2"/>
<evidence type="ECO:0000256" key="1">
    <source>
        <dbReference type="ARBA" id="ARBA00022729"/>
    </source>
</evidence>
<dbReference type="SUPFAM" id="SSF49265">
    <property type="entry name" value="Fibronectin type III"/>
    <property type="match status" value="3"/>
</dbReference>
<dbReference type="Gene3D" id="2.60.40.10">
    <property type="entry name" value="Immunoglobulins"/>
    <property type="match status" value="4"/>
</dbReference>
<dbReference type="Pfam" id="PF13517">
    <property type="entry name" value="FG-GAP_3"/>
    <property type="match status" value="5"/>
</dbReference>
<protein>
    <recommendedName>
        <fullName evidence="3">Fibronectin type-III domain-containing protein</fullName>
    </recommendedName>
</protein>
<sequence>MSRHLSLFVAWMVVGTACQSGNGPQPPPPNPPTPLAAPSAPGPVEAVAEVGGATLTWSAPAQEGGSPITGYRVDSEPREATLAVQLEATTARVTGLHAGVTYRFSVAAVNVVGAGPATSSAAVTLPDVPGAPVLLSARRGDAEVEVTWKEPGSDGGRPITGYLVTAHPQGVRVKVEAEARSAVVGGLTNGEPSTFTVRALNAVGEGLDSSASVRVVPATVPSAPTEVEATAAIREATVTWSEPASTGGLPVEEYVVTVEPGGMRLLKGAEARSATVTGLSNGTEYTFTVTARNEVGEGAGASASRQRTLNVPLAPGAVKATGGVRSATVSWEAPAGDGGSAITGYTVEVHPTGTHARVGAETREVTLPELPSTRAYTFTVSATNAVGTSDVSSASSAVRPLPMPVQVTALSVPSSQEGCLSISYTLRQQDGERADVIVEVDAKGDGAFQRVTQAGSTDHEGLLARATSPAGAPHRFLWNRAVDVPGASTARVRVSARVGGTGQDSRTVALSLPAVGPRCEPRMDTGRVSTTRGHPHSGTVGDFDRDGKLDLAIVEQPHGSSLTLLMGLGNGGFQPARQHELGSYLGVNTRPVAADLDGDGSPELIWAGMYPGLSVARGLGNGAFDTVRAYRLGFGSGSENTHQGVAVADFDRDGTPDVAAVASDGTLGLLLNQGDGTLGDFKPLGRMGSSGARLALADLDEDGHQDLLAAGIGAAFAVLSNGEGPFRIQQVQGAFLTHDQALGDFDKDGHVDLITATSQGNTTQLFLFRGDGRGGFSTAERVASLQDDTFYWEHASVAAADLDGDGQLDLAVKVEEDNTLALLRGLGDGTFAPGPRLPAGRMPYFVTTADFDGDGVSDVATLQQSSDDARVWLGGPGRTTQALLTGPGSHFATGDFNGDGWTDAVTSTGPGLDQVGVSLGGPGGLLPRPAVAVGSLVHELLVARVDADAALDVVVVRDSTDGTVGLLLGNGDGTLRPGPDLSPGGQVLHADAGDVNGDGRLDLVFRTLRVEGDSYLNEVRLLLGRGDGTFEPPVVLSAGDSPTRALLGDLDHNGTLDLVVPQGSYGQVTKVLMGRGDGTFTDGATLSLGYDVYLNELRLADLDDDGFLDAVYSGHGVSYSLYVMKGTGTGRFAHVGTYPAEGNCSGLDVVDFDQDGWRDVLCANPGMDSVSLLRGVGQGVLAPAQVFGVYEYAAMELAVLDANGDGLLDLLLGSGLGLSGKTALLLQH</sequence>
<dbReference type="PANTHER" id="PTHR46580:SF4">
    <property type="entry name" value="ATP_GTP-BINDING PROTEIN"/>
    <property type="match status" value="1"/>
</dbReference>
<evidence type="ECO:0000313" key="4">
    <source>
        <dbReference type="EMBL" id="ATB34820.1"/>
    </source>
</evidence>
<dbReference type="PROSITE" id="PS50853">
    <property type="entry name" value="FN3"/>
    <property type="match status" value="4"/>
</dbReference>
<dbReference type="Gene3D" id="2.40.128.340">
    <property type="match status" value="1"/>
</dbReference>
<dbReference type="CDD" id="cd00063">
    <property type="entry name" value="FN3"/>
    <property type="match status" value="4"/>
</dbReference>
<dbReference type="Gene3D" id="2.130.10.130">
    <property type="entry name" value="Integrin alpha, N-terminal"/>
    <property type="match status" value="2"/>
</dbReference>
<accession>A0A250IUA2</accession>
<feature type="domain" description="Fibronectin type-III" evidence="3">
    <location>
        <begin position="224"/>
        <end position="308"/>
    </location>
</feature>
<feature type="region of interest" description="Disordered" evidence="2">
    <location>
        <begin position="20"/>
        <end position="43"/>
    </location>
</feature>
<dbReference type="SMART" id="SM00060">
    <property type="entry name" value="FN3"/>
    <property type="match status" value="4"/>
</dbReference>